<dbReference type="GO" id="GO:0006508">
    <property type="term" value="P:proteolysis"/>
    <property type="evidence" value="ECO:0007669"/>
    <property type="project" value="InterPro"/>
</dbReference>
<dbReference type="OrthoDB" id="9812126at2"/>
<organism evidence="2 3">
    <name type="scientific">Ohtaekwangia koreensis</name>
    <dbReference type="NCBI Taxonomy" id="688867"/>
    <lineage>
        <taxon>Bacteria</taxon>
        <taxon>Pseudomonadati</taxon>
        <taxon>Bacteroidota</taxon>
        <taxon>Cytophagia</taxon>
        <taxon>Cytophagales</taxon>
        <taxon>Fulvivirgaceae</taxon>
        <taxon>Ohtaekwangia</taxon>
    </lineage>
</organism>
<dbReference type="InterPro" id="IPR011600">
    <property type="entry name" value="Pept_C14_caspase"/>
</dbReference>
<dbReference type="GO" id="GO:0004197">
    <property type="term" value="F:cysteine-type endopeptidase activity"/>
    <property type="evidence" value="ECO:0007669"/>
    <property type="project" value="InterPro"/>
</dbReference>
<dbReference type="InterPro" id="IPR001309">
    <property type="entry name" value="Pept_C14_p20"/>
</dbReference>
<dbReference type="PANTHER" id="PTHR22576">
    <property type="entry name" value="MUCOSA ASSOCIATED LYMPHOID TISSUE LYMPHOMA TRANSLOCATION PROTEIN 1/PARACASPASE"/>
    <property type="match status" value="1"/>
</dbReference>
<sequence length="285" mass="31300">MLRLVFIFLLMALVCPVIGQQIIKAQSKSAHFNIVPVKDTATTTGISITTNLQFYEHEKKTALVIGNGNYTNGPLKNAVNDALDMAATLSGKGFKVILKQNASRADMREAIREFGTEINEGGVGLFYYSGHGIQVDGVNYLVPIDANVEMKAEVAEECINASTILRVMEYSNNRINVIILDACRNNPFRSFSRSDEKGITKMDPPKGAKQGSIIAFATAPGDVASDGEGRNGLYTSKLLKYMNTPELTLEEVFKKVRIEVSTESAGRQIPWENNSLTGDFFFTIK</sequence>
<dbReference type="STRING" id="688867.SAMN05660236_0093"/>
<gene>
    <name evidence="2" type="ORF">SAMN05660236_0093</name>
</gene>
<keyword evidence="3" id="KW-1185">Reference proteome</keyword>
<reference evidence="2 3" key="1">
    <citation type="submission" date="2017-02" db="EMBL/GenBank/DDBJ databases">
        <authorList>
            <person name="Peterson S.W."/>
        </authorList>
    </citation>
    <scope>NUCLEOTIDE SEQUENCE [LARGE SCALE GENOMIC DNA]</scope>
    <source>
        <strain evidence="2 3">DSM 25262</strain>
    </source>
</reference>
<dbReference type="Gene3D" id="3.40.50.1460">
    <property type="match status" value="1"/>
</dbReference>
<dbReference type="Pfam" id="PF00656">
    <property type="entry name" value="Peptidase_C14"/>
    <property type="match status" value="1"/>
</dbReference>
<feature type="domain" description="Caspase family p20" evidence="1">
    <location>
        <begin position="58"/>
        <end position="187"/>
    </location>
</feature>
<proteinExistence type="predicted"/>
<dbReference type="RefSeq" id="WP_079684750.1">
    <property type="nucleotide sequence ID" value="NZ_FUZU01000001.1"/>
</dbReference>
<dbReference type="SUPFAM" id="SSF52129">
    <property type="entry name" value="Caspase-like"/>
    <property type="match status" value="1"/>
</dbReference>
<dbReference type="PROSITE" id="PS50208">
    <property type="entry name" value="CASPASE_P20"/>
    <property type="match status" value="1"/>
</dbReference>
<dbReference type="PANTHER" id="PTHR22576:SF37">
    <property type="entry name" value="MUCOSA-ASSOCIATED LYMPHOID TISSUE LYMPHOMA TRANSLOCATION PROTEIN 1"/>
    <property type="match status" value="1"/>
</dbReference>
<dbReference type="EMBL" id="FUZU01000001">
    <property type="protein sequence ID" value="SKC39125.1"/>
    <property type="molecule type" value="Genomic_DNA"/>
</dbReference>
<dbReference type="InterPro" id="IPR052039">
    <property type="entry name" value="Caspase-related_regulators"/>
</dbReference>
<protein>
    <submittedName>
        <fullName evidence="2">Caspase domain-containing protein</fullName>
    </submittedName>
</protein>
<evidence type="ECO:0000259" key="1">
    <source>
        <dbReference type="PROSITE" id="PS50208"/>
    </source>
</evidence>
<evidence type="ECO:0000313" key="3">
    <source>
        <dbReference type="Proteomes" id="UP000190961"/>
    </source>
</evidence>
<evidence type="ECO:0000313" key="2">
    <source>
        <dbReference type="EMBL" id="SKC39125.1"/>
    </source>
</evidence>
<dbReference type="Proteomes" id="UP000190961">
    <property type="component" value="Unassembled WGS sequence"/>
</dbReference>
<name>A0A1T5IIZ9_9BACT</name>
<dbReference type="AlphaFoldDB" id="A0A1T5IIZ9"/>
<accession>A0A1T5IIZ9</accession>
<dbReference type="InterPro" id="IPR029030">
    <property type="entry name" value="Caspase-like_dom_sf"/>
</dbReference>